<sequence length="184" mass="21198">MNFKKHLIQLPVFLIIALYSFNSAAQSMIFSTTYDKKKDQTVQVMLPHGNIGIPGQWEKTSYNQVSKQHFFKNGDSTILSVSKNPANKYPFFKAAFSDQQLVSEFVKWDSEYWQQQGLTIKILKDESEKGFIVWQAKADKAYTTNTIFVFGCKKGFVYGFSATSKSWSEEKMQEFLTELFKSNS</sequence>
<dbReference type="EMBL" id="QKLU01000004">
    <property type="protein sequence ID" value="PYF74318.1"/>
    <property type="molecule type" value="Genomic_DNA"/>
</dbReference>
<gene>
    <name evidence="2" type="ORF">B0O44_104489</name>
</gene>
<dbReference type="RefSeq" id="WP_110831523.1">
    <property type="nucleotide sequence ID" value="NZ_QKLU01000004.1"/>
</dbReference>
<reference evidence="2 3" key="1">
    <citation type="submission" date="2018-06" db="EMBL/GenBank/DDBJ databases">
        <title>Genomic Encyclopedia of Archaeal and Bacterial Type Strains, Phase II (KMG-II): from individual species to whole genera.</title>
        <authorList>
            <person name="Goeker M."/>
        </authorList>
    </citation>
    <scope>NUCLEOTIDE SEQUENCE [LARGE SCALE GENOMIC DNA]</scope>
    <source>
        <strain evidence="2 3">DSM 27372</strain>
    </source>
</reference>
<evidence type="ECO:0000313" key="3">
    <source>
        <dbReference type="Proteomes" id="UP000248198"/>
    </source>
</evidence>
<keyword evidence="1" id="KW-0732">Signal</keyword>
<dbReference type="OrthoDB" id="1123322at2"/>
<comment type="caution">
    <text evidence="2">The sequence shown here is derived from an EMBL/GenBank/DDBJ whole genome shotgun (WGS) entry which is preliminary data.</text>
</comment>
<dbReference type="Proteomes" id="UP000248198">
    <property type="component" value="Unassembled WGS sequence"/>
</dbReference>
<name>A0A318UH27_9SPHI</name>
<feature type="chain" id="PRO_5016325956" description="DUF1795 domain-containing protein" evidence="1">
    <location>
        <begin position="25"/>
        <end position="184"/>
    </location>
</feature>
<feature type="signal peptide" evidence="1">
    <location>
        <begin position="1"/>
        <end position="24"/>
    </location>
</feature>
<protein>
    <recommendedName>
        <fullName evidence="4">DUF1795 domain-containing protein</fullName>
    </recommendedName>
</protein>
<accession>A0A318UH27</accession>
<proteinExistence type="predicted"/>
<evidence type="ECO:0000256" key="1">
    <source>
        <dbReference type="SAM" id="SignalP"/>
    </source>
</evidence>
<evidence type="ECO:0008006" key="4">
    <source>
        <dbReference type="Google" id="ProtNLM"/>
    </source>
</evidence>
<dbReference type="AlphaFoldDB" id="A0A318UH27"/>
<keyword evidence="3" id="KW-1185">Reference proteome</keyword>
<organism evidence="2 3">
    <name type="scientific">Pedobacter nutrimenti</name>
    <dbReference type="NCBI Taxonomy" id="1241337"/>
    <lineage>
        <taxon>Bacteria</taxon>
        <taxon>Pseudomonadati</taxon>
        <taxon>Bacteroidota</taxon>
        <taxon>Sphingobacteriia</taxon>
        <taxon>Sphingobacteriales</taxon>
        <taxon>Sphingobacteriaceae</taxon>
        <taxon>Pedobacter</taxon>
    </lineage>
</organism>
<evidence type="ECO:0000313" key="2">
    <source>
        <dbReference type="EMBL" id="PYF74318.1"/>
    </source>
</evidence>